<gene>
    <name evidence="3" type="ORF">SAMN04488130_108111</name>
</gene>
<dbReference type="GO" id="GO:0055085">
    <property type="term" value="P:transmembrane transport"/>
    <property type="evidence" value="ECO:0007669"/>
    <property type="project" value="InterPro"/>
</dbReference>
<sequence length="140" mass="15924">MVKIYSHLESVFEKLTSVATSILGNSITFIIALALVLYWWINSFFATQDMHQIIGDIIFGTTFLSLFIIQKSFNKFSASLHLKINELVSSHDTASNAVMNVEAKTEREITELSKEYSELAEKIKELDDEIDIIDDEIKSE</sequence>
<keyword evidence="1" id="KW-0175">Coiled coil</keyword>
<feature type="transmembrane region" description="Helical" evidence="2">
    <location>
        <begin position="21"/>
        <end position="41"/>
    </location>
</feature>
<dbReference type="RefSeq" id="WP_104000190.1">
    <property type="nucleotide sequence ID" value="NZ_FNVP01000008.1"/>
</dbReference>
<keyword evidence="2" id="KW-0472">Membrane</keyword>
<reference evidence="4" key="1">
    <citation type="submission" date="2016-10" db="EMBL/GenBank/DDBJ databases">
        <authorList>
            <person name="Varghese N."/>
            <person name="Submissions S."/>
        </authorList>
    </citation>
    <scope>NUCLEOTIDE SEQUENCE [LARGE SCALE GENOMIC DNA]</scope>
    <source>
        <strain evidence="4">CGMCC 1.9230</strain>
    </source>
</reference>
<organism evidence="3 4">
    <name type="scientific">Flavobacterium urumqiense</name>
    <dbReference type="NCBI Taxonomy" id="935224"/>
    <lineage>
        <taxon>Bacteria</taxon>
        <taxon>Pseudomonadati</taxon>
        <taxon>Bacteroidota</taxon>
        <taxon>Flavobacteriia</taxon>
        <taxon>Flavobacteriales</taxon>
        <taxon>Flavobacteriaceae</taxon>
        <taxon>Flavobacterium</taxon>
    </lineage>
</organism>
<feature type="transmembrane region" description="Helical" evidence="2">
    <location>
        <begin position="53"/>
        <end position="69"/>
    </location>
</feature>
<name>A0A1H5YRG1_9FLAO</name>
<proteinExistence type="predicted"/>
<dbReference type="OrthoDB" id="119761at2"/>
<dbReference type="EMBL" id="FNVP01000008">
    <property type="protein sequence ID" value="SEG26107.1"/>
    <property type="molecule type" value="Genomic_DNA"/>
</dbReference>
<evidence type="ECO:0000256" key="2">
    <source>
        <dbReference type="SAM" id="Phobius"/>
    </source>
</evidence>
<protein>
    <submittedName>
        <fullName evidence="3">Low affinity Fe/Cu permease</fullName>
    </submittedName>
</protein>
<dbReference type="AlphaFoldDB" id="A0A1H5YRG1"/>
<accession>A0A1H5YRG1</accession>
<keyword evidence="4" id="KW-1185">Reference proteome</keyword>
<dbReference type="Proteomes" id="UP000236737">
    <property type="component" value="Unassembled WGS sequence"/>
</dbReference>
<feature type="coiled-coil region" evidence="1">
    <location>
        <begin position="102"/>
        <end position="136"/>
    </location>
</feature>
<evidence type="ECO:0000313" key="3">
    <source>
        <dbReference type="EMBL" id="SEG26107.1"/>
    </source>
</evidence>
<dbReference type="Pfam" id="PF04120">
    <property type="entry name" value="Iron_permease"/>
    <property type="match status" value="1"/>
</dbReference>
<evidence type="ECO:0000256" key="1">
    <source>
        <dbReference type="SAM" id="Coils"/>
    </source>
</evidence>
<keyword evidence="2" id="KW-1133">Transmembrane helix</keyword>
<evidence type="ECO:0000313" key="4">
    <source>
        <dbReference type="Proteomes" id="UP000236737"/>
    </source>
</evidence>
<keyword evidence="2" id="KW-0812">Transmembrane</keyword>
<dbReference type="InterPro" id="IPR007251">
    <property type="entry name" value="Iron_permease_Fet4"/>
</dbReference>